<evidence type="ECO:0000256" key="4">
    <source>
        <dbReference type="ARBA" id="ARBA00023065"/>
    </source>
</evidence>
<organism evidence="8 9">
    <name type="scientific">Psychrobacter fozii</name>
    <dbReference type="NCBI Taxonomy" id="198480"/>
    <lineage>
        <taxon>Bacteria</taxon>
        <taxon>Pseudomonadati</taxon>
        <taxon>Pseudomonadota</taxon>
        <taxon>Gammaproteobacteria</taxon>
        <taxon>Moraxellales</taxon>
        <taxon>Moraxellaceae</taxon>
        <taxon>Psychrobacter</taxon>
    </lineage>
</organism>
<evidence type="ECO:0000313" key="8">
    <source>
        <dbReference type="EMBL" id="PYE39869.1"/>
    </source>
</evidence>
<evidence type="ECO:0000259" key="6">
    <source>
        <dbReference type="Pfam" id="PF03160"/>
    </source>
</evidence>
<gene>
    <name evidence="8" type="ORF">DFP82_103318</name>
</gene>
<dbReference type="InterPro" id="IPR051171">
    <property type="entry name" value="CaCA"/>
</dbReference>
<dbReference type="Proteomes" id="UP000247746">
    <property type="component" value="Unassembled WGS sequence"/>
</dbReference>
<keyword evidence="2" id="KW-0677">Repeat</keyword>
<evidence type="ECO:0000256" key="2">
    <source>
        <dbReference type="ARBA" id="ARBA00022737"/>
    </source>
</evidence>
<sequence>MNTIIIKINDAAQTISQVSVITKDGIPTVITATDNVNYEFFDTAIGHAPNHIITKRLKNDLHVSFEEEGVDSDLIIEGFYDNPDSALVGIAEDGEYYYYIPDTGETYDYVTQLEVGDVEGQALGGEEYIAAAIPWWIPAAAGLGLVGLIAGLASDDDDNDNDNAPIAEDDTVLGETGQPITIDVVANDSDPENDLDPTTVKLIDPVTGNEVISLVINGEGTWQVDPMTGEVSFTPESGFTADPTPIDYVVSDTNGLQSNQATIVIDYPQTAPIAEDDTVLGETGQPITIDVVANDSDSENDLDPTTVKLIDPVTGNEFTSLVVDGEGTWQVDPATGEISFTPESGFITDPTPVDYVVSDTNGLQSNQATITADYPLIVSITGTESLSETTVDGSSNEATYTINLSKPSNEDTVVAVTIGGGSTEGSEDYTAPITQTVTIPAGQTSVNVTVPITDDNLFEGPEDFIVTVTEVISGTASVGPDSNSVTTTIYDNGTTDGSTPVDPTDLSVGNDTPVVSISGTKTLSETAADGSANEATYTVSLSNPSTEDTIVTVIISDGSTEGSADYTTPVTQDITIPAGQTSVDVTVPITDDNVFEGPENFTVKVVAVTSGTATISTDDDTVSTTIYDDGTTDGSTPVDPNNPALGGDKPVVDIAATKAEAIEGVSNGLVFEVSQNNLSEFPTTVDVKLADSTIEAADIASISYTDINGKVIFLDNVTDIQTFLDEGIQVTIPAGSTSAPAITFTVVDDLVYEQSESLVLEISNPLNASIGTATDSATIFDEDATDGTVNEGDKPTVTVGDASAIEGDTLVHSVTVNGVTEADVTYDFDLAGNSATEVTDFTNVPVFSDGVTYDAATGTITVPAGVTDFTVSYPALNDAILENNETTSLTIGADSGTGTINDAGDAIPVVNIEATTDSATEGVGDSIVFAISQTGATDKDSNVTATLNLGDIDASDIDSITFTDANGTQTISVADAIAGVSVTIPAGSSILPTFTITPNDDAIYEVSEALSMSISNALNAAIGTATDTATIFDEDATDGTVNEGDKPTVTVGDASATEGDTLVHSVTVNGVTEADVTYDFDLTDGSATAGDYSSDPADLIFSNGVTYDPVAGTITVPAGVTDFTVSYPALNDAILENDETTTLEIGGVIGTGTINDAGDAIPVVNIEAT</sequence>
<dbReference type="GO" id="GO:0007154">
    <property type="term" value="P:cell communication"/>
    <property type="evidence" value="ECO:0007669"/>
    <property type="project" value="InterPro"/>
</dbReference>
<dbReference type="AlphaFoldDB" id="A0A2V4ULS0"/>
<feature type="domain" description="Calx-beta" evidence="6">
    <location>
        <begin position="1055"/>
        <end position="1110"/>
    </location>
</feature>
<dbReference type="InterPro" id="IPR026395">
    <property type="entry name" value="CshA_fibril"/>
</dbReference>
<dbReference type="PANTHER" id="PTHR11878">
    <property type="entry name" value="SODIUM/CALCIUM EXCHANGER"/>
    <property type="match status" value="1"/>
</dbReference>
<evidence type="ECO:0000256" key="3">
    <source>
        <dbReference type="ARBA" id="ARBA00022837"/>
    </source>
</evidence>
<accession>A0A2V4ULS0</accession>
<reference evidence="8 9" key="1">
    <citation type="submission" date="2018-06" db="EMBL/GenBank/DDBJ databases">
        <title>Genomic Encyclopedia of Type Strains, Phase III (KMG-III): the genomes of soil and plant-associated and newly described type strains.</title>
        <authorList>
            <person name="Whitman W."/>
        </authorList>
    </citation>
    <scope>NUCLEOTIDE SEQUENCE [LARGE SCALE GENOMIC DNA]</scope>
    <source>
        <strain evidence="8 9">CECT 5889</strain>
    </source>
</reference>
<dbReference type="EMBL" id="QJSU01000003">
    <property type="protein sequence ID" value="PYE39869.1"/>
    <property type="molecule type" value="Genomic_DNA"/>
</dbReference>
<keyword evidence="9" id="KW-1185">Reference proteome</keyword>
<keyword evidence="1" id="KW-0732">Signal</keyword>
<proteinExistence type="predicted"/>
<protein>
    <submittedName>
        <fullName evidence="8">CshA-type fibril repeat protein</fullName>
    </submittedName>
</protein>
<evidence type="ECO:0000313" key="9">
    <source>
        <dbReference type="Proteomes" id="UP000247746"/>
    </source>
</evidence>
<dbReference type="GO" id="GO:0016020">
    <property type="term" value="C:membrane"/>
    <property type="evidence" value="ECO:0007669"/>
    <property type="project" value="InterPro"/>
</dbReference>
<comment type="caution">
    <text evidence="8">The sequence shown here is derived from an EMBL/GenBank/DDBJ whole genome shotgun (WGS) entry which is preliminary data.</text>
</comment>
<evidence type="ECO:0000256" key="5">
    <source>
        <dbReference type="SAM" id="MobiDB-lite"/>
    </source>
</evidence>
<dbReference type="RefSeq" id="WP_245905653.1">
    <property type="nucleotide sequence ID" value="NZ_QJSU01000003.1"/>
</dbReference>
<dbReference type="InterPro" id="IPR003644">
    <property type="entry name" value="Calx_beta"/>
</dbReference>
<evidence type="ECO:0000259" key="7">
    <source>
        <dbReference type="Pfam" id="PF19076"/>
    </source>
</evidence>
<dbReference type="GO" id="GO:0030001">
    <property type="term" value="P:metal ion transport"/>
    <property type="evidence" value="ECO:0007669"/>
    <property type="project" value="TreeGrafter"/>
</dbReference>
<keyword evidence="4" id="KW-0813">Transport</keyword>
<feature type="domain" description="Calx-beta" evidence="6">
    <location>
        <begin position="388"/>
        <end position="491"/>
    </location>
</feature>
<feature type="domain" description="Calx-beta" evidence="6">
    <location>
        <begin position="722"/>
        <end position="781"/>
    </location>
</feature>
<keyword evidence="3" id="KW-0106">Calcium</keyword>
<feature type="domain" description="CshA" evidence="7">
    <location>
        <begin position="164"/>
        <end position="257"/>
    </location>
</feature>
<feature type="domain" description="Calx-beta" evidence="6">
    <location>
        <begin position="531"/>
        <end position="622"/>
    </location>
</feature>
<feature type="domain" description="CshA" evidence="7">
    <location>
        <begin position="271"/>
        <end position="365"/>
    </location>
</feature>
<dbReference type="Pfam" id="PF03160">
    <property type="entry name" value="Calx-beta"/>
    <property type="match status" value="5"/>
</dbReference>
<keyword evidence="4" id="KW-0406">Ion transport</keyword>
<dbReference type="NCBIfam" id="TIGR04225">
    <property type="entry name" value="CshA_fibril_rpt"/>
    <property type="match status" value="2"/>
</dbReference>
<feature type="domain" description="Calx-beta" evidence="6">
    <location>
        <begin position="849"/>
        <end position="895"/>
    </location>
</feature>
<dbReference type="PANTHER" id="PTHR11878:SF65">
    <property type="entry name" value="NA_CA-EXCHANGE PROTEIN, ISOFORM G"/>
    <property type="match status" value="1"/>
</dbReference>
<dbReference type="Gene3D" id="2.60.40.2030">
    <property type="match status" value="5"/>
</dbReference>
<feature type="non-terminal residue" evidence="8">
    <location>
        <position position="1169"/>
    </location>
</feature>
<dbReference type="SUPFAM" id="SSF141072">
    <property type="entry name" value="CalX-like"/>
    <property type="match status" value="6"/>
</dbReference>
<name>A0A2V4ULS0_9GAMM</name>
<dbReference type="Pfam" id="PF19076">
    <property type="entry name" value="CshA_repeat"/>
    <property type="match status" value="2"/>
</dbReference>
<evidence type="ECO:0000256" key="1">
    <source>
        <dbReference type="ARBA" id="ARBA00022729"/>
    </source>
</evidence>
<feature type="region of interest" description="Disordered" evidence="5">
    <location>
        <begin position="627"/>
        <end position="647"/>
    </location>
</feature>
<dbReference type="InterPro" id="IPR038081">
    <property type="entry name" value="CalX-like_sf"/>
</dbReference>